<dbReference type="SUPFAM" id="SSF51905">
    <property type="entry name" value="FAD/NAD(P)-binding domain"/>
    <property type="match status" value="1"/>
</dbReference>
<proteinExistence type="inferred from homology"/>
<protein>
    <submittedName>
        <fullName evidence="9">Methylenetetrahydrofolate--tRNA-(Uracil-5-)-methyltransferase TrmFO</fullName>
        <ecNumber evidence="9">2.1.1.74</ecNumber>
    </submittedName>
</protein>
<dbReference type="NCBIfam" id="TIGR00137">
    <property type="entry name" value="gid_trmFO"/>
    <property type="match status" value="1"/>
</dbReference>
<evidence type="ECO:0000256" key="5">
    <source>
        <dbReference type="ARBA" id="ARBA00022679"/>
    </source>
</evidence>
<evidence type="ECO:0000313" key="9">
    <source>
        <dbReference type="EMBL" id="VAX33085.1"/>
    </source>
</evidence>
<dbReference type="InterPro" id="IPR002218">
    <property type="entry name" value="MnmG-rel"/>
</dbReference>
<keyword evidence="6" id="KW-0274">FAD</keyword>
<organism evidence="9">
    <name type="scientific">hydrothermal vent metagenome</name>
    <dbReference type="NCBI Taxonomy" id="652676"/>
    <lineage>
        <taxon>unclassified sequences</taxon>
        <taxon>metagenomes</taxon>
        <taxon>ecological metagenomes</taxon>
    </lineage>
</organism>
<dbReference type="InterPro" id="IPR040131">
    <property type="entry name" value="MnmG_N"/>
</dbReference>
<evidence type="ECO:0000256" key="7">
    <source>
        <dbReference type="ARBA" id="ARBA00022857"/>
    </source>
</evidence>
<dbReference type="PANTHER" id="PTHR11806:SF2">
    <property type="entry name" value="METHYLENETETRAHYDROFOLATE--TRNA-(URACIL-5-)-METHYLTRANSFERASE TRMFO"/>
    <property type="match status" value="1"/>
</dbReference>
<comment type="cofactor">
    <cofactor evidence="1">
        <name>FAD</name>
        <dbReference type="ChEBI" id="CHEBI:57692"/>
    </cofactor>
</comment>
<evidence type="ECO:0000256" key="2">
    <source>
        <dbReference type="ARBA" id="ARBA00022490"/>
    </source>
</evidence>
<evidence type="ECO:0000256" key="1">
    <source>
        <dbReference type="ARBA" id="ARBA00001974"/>
    </source>
</evidence>
<reference evidence="9" key="1">
    <citation type="submission" date="2018-06" db="EMBL/GenBank/DDBJ databases">
        <authorList>
            <person name="Zhirakovskaya E."/>
        </authorList>
    </citation>
    <scope>NUCLEOTIDE SEQUENCE</scope>
</reference>
<evidence type="ECO:0000259" key="8">
    <source>
        <dbReference type="Pfam" id="PF01134"/>
    </source>
</evidence>
<dbReference type="AlphaFoldDB" id="A0A3B1DN23"/>
<evidence type="ECO:0000256" key="6">
    <source>
        <dbReference type="ARBA" id="ARBA00022827"/>
    </source>
</evidence>
<dbReference type="NCBIfam" id="NF003739">
    <property type="entry name" value="PRK05335.1"/>
    <property type="match status" value="1"/>
</dbReference>
<dbReference type="GO" id="GO:0002098">
    <property type="term" value="P:tRNA wobble uridine modification"/>
    <property type="evidence" value="ECO:0007669"/>
    <property type="project" value="TreeGrafter"/>
</dbReference>
<keyword evidence="4" id="KW-0285">Flavoprotein</keyword>
<dbReference type="Gene3D" id="3.50.50.60">
    <property type="entry name" value="FAD/NAD(P)-binding domain"/>
    <property type="match status" value="2"/>
</dbReference>
<dbReference type="InterPro" id="IPR004417">
    <property type="entry name" value="TrmFO"/>
</dbReference>
<dbReference type="PANTHER" id="PTHR11806">
    <property type="entry name" value="GLUCOSE INHIBITED DIVISION PROTEIN A"/>
    <property type="match status" value="1"/>
</dbReference>
<dbReference type="Pfam" id="PF01134">
    <property type="entry name" value="GIDA"/>
    <property type="match status" value="1"/>
</dbReference>
<accession>A0A3B1DN23</accession>
<keyword evidence="3 9" id="KW-0489">Methyltransferase</keyword>
<keyword evidence="2" id="KW-0963">Cytoplasm</keyword>
<gene>
    <name evidence="9" type="ORF">MNBD_NITROSPIRAE01-162</name>
</gene>
<dbReference type="InterPro" id="IPR036188">
    <property type="entry name" value="FAD/NAD-bd_sf"/>
</dbReference>
<dbReference type="EMBL" id="UOGF01000101">
    <property type="protein sequence ID" value="VAX33085.1"/>
    <property type="molecule type" value="Genomic_DNA"/>
</dbReference>
<sequence>MNPASENTEKKLIVVGGGLAGSEAAWQAAERGVDVTLYEMRPHKLTPAHETGQLAELVCSNSLGSLKAISAPGLLKEEMRRLGSLIIRTAEACAVPAGGALAVDRDRFAKNISGCIKKHPRITVLHEEVKEIPPDGTIAVVSSGPLTSEALTESLKAAAQTEHLYFYDAISPILEADGIDMEIVFRASRYGKGGDDYLNCPMNEAEYDRFYEALMAGERVEAKSFEKIKYFEGCLPIEVLAERGKKTPLFGPMKPVGLVDPRTGEQPFAVVQLRAENRFGTAYSLVGFQTKMTWPEQRRIFKMIPGLENANFLRLGSLHRNTFLNSPRILSESLQLRTQPGLFLAGQIVGVEGYVESASMGYLAGMNAARLLSGKTTAVPPENTAHGALIQYITKSNPTFFQPINSNFGLFPPVAPMIKGRYKMKKTERYQKIVERALDELSLWITQYGILNDISK</sequence>
<evidence type="ECO:0000256" key="3">
    <source>
        <dbReference type="ARBA" id="ARBA00022603"/>
    </source>
</evidence>
<dbReference type="GO" id="GO:0030488">
    <property type="term" value="P:tRNA methylation"/>
    <property type="evidence" value="ECO:0007669"/>
    <property type="project" value="TreeGrafter"/>
</dbReference>
<feature type="domain" description="MnmG N-terminal" evidence="8">
    <location>
        <begin position="12"/>
        <end position="375"/>
    </location>
</feature>
<dbReference type="GO" id="GO:0050660">
    <property type="term" value="F:flavin adenine dinucleotide binding"/>
    <property type="evidence" value="ECO:0007669"/>
    <property type="project" value="InterPro"/>
</dbReference>
<dbReference type="EC" id="2.1.1.74" evidence="9"/>
<dbReference type="GO" id="GO:0047151">
    <property type="term" value="F:tRNA (uracil(54)-C5)-methyltransferase activity, 5,10-methylenetetrahydrofolate-dependent"/>
    <property type="evidence" value="ECO:0007669"/>
    <property type="project" value="UniProtKB-EC"/>
</dbReference>
<dbReference type="GO" id="GO:0005829">
    <property type="term" value="C:cytosol"/>
    <property type="evidence" value="ECO:0007669"/>
    <property type="project" value="TreeGrafter"/>
</dbReference>
<evidence type="ECO:0000256" key="4">
    <source>
        <dbReference type="ARBA" id="ARBA00022630"/>
    </source>
</evidence>
<keyword evidence="5 9" id="KW-0808">Transferase</keyword>
<dbReference type="HAMAP" id="MF_01037">
    <property type="entry name" value="TrmFO"/>
    <property type="match status" value="1"/>
</dbReference>
<keyword evidence="7" id="KW-0521">NADP</keyword>
<name>A0A3B1DN23_9ZZZZ</name>